<dbReference type="RefSeq" id="WP_017041271.1">
    <property type="nucleotide sequence ID" value="NZ_AJYQ02000002.1"/>
</dbReference>
<name>A0A1E5BKB9_9VIBR</name>
<reference evidence="1 2" key="1">
    <citation type="journal article" date="2012" name="Science">
        <title>Ecological populations of bacteria act as socially cohesive units of antibiotic production and resistance.</title>
        <authorList>
            <person name="Cordero O.X."/>
            <person name="Wildschutte H."/>
            <person name="Kirkup B."/>
            <person name="Proehl S."/>
            <person name="Ngo L."/>
            <person name="Hussain F."/>
            <person name="Le Roux F."/>
            <person name="Mincer T."/>
            <person name="Polz M.F."/>
        </authorList>
    </citation>
    <scope>NUCLEOTIDE SEQUENCE [LARGE SCALE GENOMIC DNA]</scope>
    <source>
        <strain evidence="1 2">ZF-129</strain>
    </source>
</reference>
<organism evidence="1 2">
    <name type="scientific">Vibrio genomosp. F10 str. ZF-129</name>
    <dbReference type="NCBI Taxonomy" id="1187848"/>
    <lineage>
        <taxon>Bacteria</taxon>
        <taxon>Pseudomonadati</taxon>
        <taxon>Pseudomonadota</taxon>
        <taxon>Gammaproteobacteria</taxon>
        <taxon>Vibrionales</taxon>
        <taxon>Vibrionaceae</taxon>
        <taxon>Vibrio</taxon>
    </lineage>
</organism>
<accession>A0A1E5BKB9</accession>
<comment type="caution">
    <text evidence="1">The sequence shown here is derived from an EMBL/GenBank/DDBJ whole genome shotgun (WGS) entry which is preliminary data.</text>
</comment>
<proteinExistence type="predicted"/>
<gene>
    <name evidence="1" type="ORF">A1QO_02545</name>
</gene>
<sequence length="146" mass="16294">MLKDLEPLLEQVYAEGNYDAEGAIMRFGHGDCHDLTWALHEKFGAKIVAIVGQDSGMPVHSCVLLNESTTLDAYGINALEKTVERYSKIAMEAIQEPVIAKNVDSDWISAFGGNLYEEPEDVLVEFEPVMQLLDITLENCFDQSRI</sequence>
<evidence type="ECO:0000313" key="1">
    <source>
        <dbReference type="EMBL" id="OEE38276.1"/>
    </source>
</evidence>
<dbReference type="Proteomes" id="UP000094741">
    <property type="component" value="Unassembled WGS sequence"/>
</dbReference>
<dbReference type="EMBL" id="AJYQ02000002">
    <property type="protein sequence ID" value="OEE38276.1"/>
    <property type="molecule type" value="Genomic_DNA"/>
</dbReference>
<dbReference type="AlphaFoldDB" id="A0A1E5BKB9"/>
<dbReference type="STRING" id="1187848.A1QO_02545"/>
<dbReference type="OrthoDB" id="10018415at2"/>
<protein>
    <submittedName>
        <fullName evidence="1">Uncharacterized protein</fullName>
    </submittedName>
</protein>
<evidence type="ECO:0000313" key="2">
    <source>
        <dbReference type="Proteomes" id="UP000094741"/>
    </source>
</evidence>